<gene>
    <name evidence="2" type="ORF">PTTW11_00154</name>
</gene>
<organism evidence="2 3">
    <name type="scientific">Pyrenophora teres f. teres</name>
    <dbReference type="NCBI Taxonomy" id="97479"/>
    <lineage>
        <taxon>Eukaryota</taxon>
        <taxon>Fungi</taxon>
        <taxon>Dikarya</taxon>
        <taxon>Ascomycota</taxon>
        <taxon>Pezizomycotina</taxon>
        <taxon>Dothideomycetes</taxon>
        <taxon>Pleosporomycetidae</taxon>
        <taxon>Pleosporales</taxon>
        <taxon>Pleosporineae</taxon>
        <taxon>Pleosporaceae</taxon>
        <taxon>Pyrenophora</taxon>
    </lineage>
</organism>
<feature type="compositionally biased region" description="Pro residues" evidence="1">
    <location>
        <begin position="250"/>
        <end position="259"/>
    </location>
</feature>
<feature type="compositionally biased region" description="Pro residues" evidence="1">
    <location>
        <begin position="286"/>
        <end position="295"/>
    </location>
</feature>
<evidence type="ECO:0000313" key="3">
    <source>
        <dbReference type="Proteomes" id="UP000472372"/>
    </source>
</evidence>
<reference evidence="2" key="1">
    <citation type="submission" date="2021-02" db="EMBL/GenBank/DDBJ databases">
        <authorList>
            <person name="Syme A R."/>
            <person name="Syme A R."/>
            <person name="Moolhuijzen P."/>
        </authorList>
    </citation>
    <scope>NUCLEOTIDE SEQUENCE</scope>
    <source>
        <strain evidence="2">W1-1</strain>
    </source>
</reference>
<evidence type="ECO:0000256" key="1">
    <source>
        <dbReference type="SAM" id="MobiDB-lite"/>
    </source>
</evidence>
<proteinExistence type="predicted"/>
<protein>
    <submittedName>
        <fullName evidence="2">Hamartin domain containing protein</fullName>
    </submittedName>
</protein>
<feature type="compositionally biased region" description="Low complexity" evidence="1">
    <location>
        <begin position="296"/>
        <end position="315"/>
    </location>
</feature>
<evidence type="ECO:0000313" key="2">
    <source>
        <dbReference type="EMBL" id="CAE6995648.1"/>
    </source>
</evidence>
<feature type="region of interest" description="Disordered" evidence="1">
    <location>
        <begin position="69"/>
        <end position="365"/>
    </location>
</feature>
<dbReference type="Proteomes" id="UP000472372">
    <property type="component" value="Chromosome 1"/>
</dbReference>
<feature type="compositionally biased region" description="Acidic residues" evidence="1">
    <location>
        <begin position="82"/>
        <end position="123"/>
    </location>
</feature>
<dbReference type="EMBL" id="HG992977">
    <property type="protein sequence ID" value="CAE6995648.1"/>
    <property type="molecule type" value="Genomic_DNA"/>
</dbReference>
<feature type="compositionally biased region" description="Low complexity" evidence="1">
    <location>
        <begin position="169"/>
        <end position="183"/>
    </location>
</feature>
<feature type="compositionally biased region" description="Low complexity" evidence="1">
    <location>
        <begin position="233"/>
        <end position="243"/>
    </location>
</feature>
<name>A0A6S6VU77_9PLEO</name>
<dbReference type="AlphaFoldDB" id="A0A6S6VU77"/>
<sequence>MERKPSPDEIEAKLVEILSVAPLTLEHITDSLYPFGHGYEDAIVTVFEYMTERIHDGEEGVAKYGLKGYTYDKTPAKTPDSPDMEIEDESSEEFNASDDSPDVAIEEEGSEDDSVSEDSEELPGNEGMEGYNSPTLPPPTTPRSYISSDELPLLPSVGSDYPSTVDLGSLPTDSSTEPESSPTHAASSPTRSFIAKHGGSPSSPYIASSPPVITSSPPPPVKTPAPVRRGSESSDSSLSSPGSILDHPTPSLPPRPVQSPVPVLRGSESSDSFLSSPGTILNHPTPSLPPRPVKAPAPVRRGSESSDSSLSSPGSILNHPTPSSPAPVAGTKRPAPTNGGQPGPKRPRKTAEPRKQTTKVARAGNVVLQCTGTTRRGARCGFTKQMPQGTQTWDCGRHNR</sequence>
<feature type="compositionally biased region" description="Low complexity" evidence="1">
    <location>
        <begin position="200"/>
        <end position="215"/>
    </location>
</feature>
<accession>A0A6S6VU77</accession>
<feature type="compositionally biased region" description="Polar residues" evidence="1">
    <location>
        <begin position="267"/>
        <end position="285"/>
    </location>
</feature>